<dbReference type="Proteomes" id="UP000807306">
    <property type="component" value="Unassembled WGS sequence"/>
</dbReference>
<keyword evidence="2" id="KW-0645">Protease</keyword>
<evidence type="ECO:0000256" key="4">
    <source>
        <dbReference type="ARBA" id="ARBA00022801"/>
    </source>
</evidence>
<feature type="active site" description="Proton acceptor" evidence="6">
    <location>
        <position position="266"/>
    </location>
</feature>
<evidence type="ECO:0000256" key="5">
    <source>
        <dbReference type="ARBA" id="ARBA00022833"/>
    </source>
</evidence>
<dbReference type="Gene3D" id="3.30.70.360">
    <property type="match status" value="1"/>
</dbReference>
<evidence type="ECO:0000256" key="6">
    <source>
        <dbReference type="PIRSR" id="PIRSR037217-1"/>
    </source>
</evidence>
<keyword evidence="3 7" id="KW-0479">Metal-binding</keyword>
<feature type="active site" evidence="6">
    <location>
        <position position="199"/>
    </location>
</feature>
<keyword evidence="10" id="KW-0121">Carboxypeptidase</keyword>
<reference evidence="10" key="1">
    <citation type="submission" date="2020-11" db="EMBL/GenBank/DDBJ databases">
        <authorList>
            <consortium name="DOE Joint Genome Institute"/>
            <person name="Ahrendt S."/>
            <person name="Riley R."/>
            <person name="Andreopoulos W."/>
            <person name="Labutti K."/>
            <person name="Pangilinan J."/>
            <person name="Ruiz-Duenas F.J."/>
            <person name="Barrasa J.M."/>
            <person name="Sanchez-Garcia M."/>
            <person name="Camarero S."/>
            <person name="Miyauchi S."/>
            <person name="Serrano A."/>
            <person name="Linde D."/>
            <person name="Babiker R."/>
            <person name="Drula E."/>
            <person name="Ayuso-Fernandez I."/>
            <person name="Pacheco R."/>
            <person name="Padilla G."/>
            <person name="Ferreira P."/>
            <person name="Barriuso J."/>
            <person name="Kellner H."/>
            <person name="Castanera R."/>
            <person name="Alfaro M."/>
            <person name="Ramirez L."/>
            <person name="Pisabarro A.G."/>
            <person name="Kuo A."/>
            <person name="Tritt A."/>
            <person name="Lipzen A."/>
            <person name="He G."/>
            <person name="Yan M."/>
            <person name="Ng V."/>
            <person name="Cullen D."/>
            <person name="Martin F."/>
            <person name="Rosso M.-N."/>
            <person name="Henrissat B."/>
            <person name="Hibbett D."/>
            <person name="Martinez A.T."/>
            <person name="Grigoriev I.V."/>
        </authorList>
    </citation>
    <scope>NUCLEOTIDE SEQUENCE</scope>
    <source>
        <strain evidence="10">CBS 506.95</strain>
    </source>
</reference>
<dbReference type="CDD" id="cd05674">
    <property type="entry name" value="M20_yscS"/>
    <property type="match status" value="1"/>
</dbReference>
<feature type="binding site" evidence="7">
    <location>
        <position position="197"/>
    </location>
    <ligand>
        <name>Zn(2+)</name>
        <dbReference type="ChEBI" id="CHEBI:29105"/>
        <label>2</label>
    </ligand>
</feature>
<dbReference type="FunFam" id="3.40.630.10:FF:000027">
    <property type="entry name" value="N-fatty-acyl-amino acid synthase/hydrolase PM20D1"/>
    <property type="match status" value="1"/>
</dbReference>
<dbReference type="AlphaFoldDB" id="A0A9P6JS17"/>
<feature type="binding site" evidence="7">
    <location>
        <position position="267"/>
    </location>
    <ligand>
        <name>Zn(2+)</name>
        <dbReference type="ChEBI" id="CHEBI:29105"/>
        <label>1</label>
    </ligand>
</feature>
<evidence type="ECO:0000313" key="11">
    <source>
        <dbReference type="Proteomes" id="UP000807306"/>
    </source>
</evidence>
<evidence type="ECO:0000256" key="2">
    <source>
        <dbReference type="ARBA" id="ARBA00022670"/>
    </source>
</evidence>
<feature type="binding site" evidence="7">
    <location>
        <position position="232"/>
    </location>
    <ligand>
        <name>Zn(2+)</name>
        <dbReference type="ChEBI" id="CHEBI:29105"/>
        <label>2</label>
    </ligand>
</feature>
<gene>
    <name evidence="10" type="ORF">CPB83DRAFT_850742</name>
</gene>
<evidence type="ECO:0000313" key="10">
    <source>
        <dbReference type="EMBL" id="KAF9530344.1"/>
    </source>
</evidence>
<evidence type="ECO:0000256" key="8">
    <source>
        <dbReference type="SAM" id="MobiDB-lite"/>
    </source>
</evidence>
<dbReference type="GO" id="GO:0000328">
    <property type="term" value="C:fungal-type vacuole lumen"/>
    <property type="evidence" value="ECO:0007669"/>
    <property type="project" value="TreeGrafter"/>
</dbReference>
<accession>A0A9P6JS17</accession>
<feature type="binding site" evidence="7">
    <location>
        <position position="232"/>
    </location>
    <ligand>
        <name>Zn(2+)</name>
        <dbReference type="ChEBI" id="CHEBI:29105"/>
        <label>1</label>
    </ligand>
</feature>
<evidence type="ECO:0000256" key="7">
    <source>
        <dbReference type="PIRSR" id="PIRSR037217-2"/>
    </source>
</evidence>
<dbReference type="InterPro" id="IPR001261">
    <property type="entry name" value="ArgE/DapE_CS"/>
</dbReference>
<feature type="compositionally biased region" description="Polar residues" evidence="8">
    <location>
        <begin position="10"/>
        <end position="20"/>
    </location>
</feature>
<dbReference type="SUPFAM" id="SSF55031">
    <property type="entry name" value="Bacterial exopeptidase dimerisation domain"/>
    <property type="match status" value="1"/>
</dbReference>
<organism evidence="10 11">
    <name type="scientific">Crepidotus variabilis</name>
    <dbReference type="NCBI Taxonomy" id="179855"/>
    <lineage>
        <taxon>Eukaryota</taxon>
        <taxon>Fungi</taxon>
        <taxon>Dikarya</taxon>
        <taxon>Basidiomycota</taxon>
        <taxon>Agaricomycotina</taxon>
        <taxon>Agaricomycetes</taxon>
        <taxon>Agaricomycetidae</taxon>
        <taxon>Agaricales</taxon>
        <taxon>Agaricineae</taxon>
        <taxon>Crepidotaceae</taxon>
        <taxon>Crepidotus</taxon>
    </lineage>
</organism>
<dbReference type="PANTHER" id="PTHR45962:SF1">
    <property type="entry name" value="N-FATTY-ACYL-AMINO ACID SYNTHASE_HYDROLASE PM20D1"/>
    <property type="match status" value="1"/>
</dbReference>
<keyword evidence="11" id="KW-1185">Reference proteome</keyword>
<comment type="caution">
    <text evidence="10">The sequence shown here is derived from an EMBL/GenBank/DDBJ whole genome shotgun (WGS) entry which is preliminary data.</text>
</comment>
<evidence type="ECO:0000259" key="9">
    <source>
        <dbReference type="Pfam" id="PF07687"/>
    </source>
</evidence>
<dbReference type="InterPro" id="IPR002933">
    <property type="entry name" value="Peptidase_M20"/>
</dbReference>
<dbReference type="PANTHER" id="PTHR45962">
    <property type="entry name" value="N-FATTY-ACYL-AMINO ACID SYNTHASE/HYDROLASE PM20D1"/>
    <property type="match status" value="1"/>
</dbReference>
<proteinExistence type="inferred from homology"/>
<dbReference type="Gene3D" id="3.40.630.10">
    <property type="entry name" value="Zn peptidases"/>
    <property type="match status" value="1"/>
</dbReference>
<name>A0A9P6JS17_9AGAR</name>
<comment type="similarity">
    <text evidence="1">Belongs to the peptidase M20A family.</text>
</comment>
<dbReference type="GO" id="GO:0046872">
    <property type="term" value="F:metal ion binding"/>
    <property type="evidence" value="ECO:0007669"/>
    <property type="project" value="UniProtKB-KW"/>
</dbReference>
<feature type="region of interest" description="Disordered" evidence="8">
    <location>
        <begin position="1"/>
        <end position="25"/>
    </location>
</feature>
<dbReference type="SUPFAM" id="SSF53187">
    <property type="entry name" value="Zn-dependent exopeptidases"/>
    <property type="match status" value="1"/>
</dbReference>
<dbReference type="Pfam" id="PF07687">
    <property type="entry name" value="M20_dimer"/>
    <property type="match status" value="1"/>
</dbReference>
<dbReference type="InterPro" id="IPR011650">
    <property type="entry name" value="Peptidase_M20_dimer"/>
</dbReference>
<dbReference type="Gene3D" id="1.10.150.900">
    <property type="match status" value="1"/>
</dbReference>
<evidence type="ECO:0000256" key="1">
    <source>
        <dbReference type="ARBA" id="ARBA00006247"/>
    </source>
</evidence>
<protein>
    <submittedName>
        <fullName evidence="10">Carboxypeptidase S</fullName>
    </submittedName>
</protein>
<dbReference type="PROSITE" id="PS00758">
    <property type="entry name" value="ARGE_DAPE_CPG2_1"/>
    <property type="match status" value="1"/>
</dbReference>
<evidence type="ECO:0000256" key="3">
    <source>
        <dbReference type="ARBA" id="ARBA00022723"/>
    </source>
</evidence>
<sequence>MDSEAEKAQSLASENQTTHIEPSGRRLHHWPRAPLAWRSKLLALVAMCAGYALLEGLSSVAPTSKDTESWIPLKDVIDMEYLVGNKSFCPQVDPLVPEQNKALWRSLEGYFGGDPFKQKAINWLGGAVRVPTESFDGMGPVGQDPRWEVFGPFHEYILAGFPFVHTTLIQTKVNTYGLVYEWQGSDPSLKPILLAAHQDVVPVEPLTVGKWTHPPYSGYFDGENIWGRGSVDDKGGLIGILAAVETLIASGFQPTRTVVLTFGFDEEASGFEGAGHLGPHLEAKYGKDGIAMIIDEGSGFIERFGSVVAVPAIAEKGYMNVLVKVSANGGHSSVPPSHTSIGILSALLVHFEKHPTPVEITRKEPVYATFQCLAEHSKSMPSSLRKVVRKSASSKAALQDLDKFIRKDNEISSLVRNTQAIDIIQGGVKSNALPEEAWAVVNHRVAVVSSLKEVQERDAALLRKLARKFNLAYEAFGNTITKASASTSGSLVISDWQGTALDVAPVTPYGKDAAPYQLLAGTIKATYNAHRGISEGEGKSIIVAPGIMSGNTDTRFYWNLSQHIFRYNHGNGGNGSIENEKAGLGGIHTVNENIQVDAFVEMIRFFAAIILNADETKTF</sequence>
<dbReference type="OrthoDB" id="3064516at2759"/>
<keyword evidence="4" id="KW-0378">Hydrolase</keyword>
<feature type="domain" description="Peptidase M20 dimerisation" evidence="9">
    <location>
        <begin position="313"/>
        <end position="468"/>
    </location>
</feature>
<dbReference type="InterPro" id="IPR036264">
    <property type="entry name" value="Bact_exopeptidase_dim_dom"/>
</dbReference>
<dbReference type="EMBL" id="MU157840">
    <property type="protein sequence ID" value="KAF9530344.1"/>
    <property type="molecule type" value="Genomic_DNA"/>
</dbReference>
<dbReference type="InterPro" id="IPR047177">
    <property type="entry name" value="Pept_M20A"/>
</dbReference>
<dbReference type="InterPro" id="IPR017141">
    <property type="entry name" value="Pept_M20_carboxypep"/>
</dbReference>
<dbReference type="GO" id="GO:0051603">
    <property type="term" value="P:proteolysis involved in protein catabolic process"/>
    <property type="evidence" value="ECO:0007669"/>
    <property type="project" value="TreeGrafter"/>
</dbReference>
<dbReference type="Pfam" id="PF01546">
    <property type="entry name" value="Peptidase_M20"/>
    <property type="match status" value="1"/>
</dbReference>
<dbReference type="GO" id="GO:0004181">
    <property type="term" value="F:metallocarboxypeptidase activity"/>
    <property type="evidence" value="ECO:0007669"/>
    <property type="project" value="InterPro"/>
</dbReference>
<keyword evidence="5 7" id="KW-0862">Zinc</keyword>
<feature type="binding site" evidence="7">
    <location>
        <position position="588"/>
    </location>
    <ligand>
        <name>Zn(2+)</name>
        <dbReference type="ChEBI" id="CHEBI:29105"/>
        <label>1</label>
    </ligand>
</feature>
<feature type="binding site" evidence="7">
    <location>
        <position position="295"/>
    </location>
    <ligand>
        <name>Zn(2+)</name>
        <dbReference type="ChEBI" id="CHEBI:29105"/>
        <label>2</label>
    </ligand>
</feature>
<dbReference type="PIRSF" id="PIRSF037217">
    <property type="entry name" value="Carboxypeptidase_S"/>
    <property type="match status" value="1"/>
</dbReference>
<dbReference type="PROSITE" id="PS00759">
    <property type="entry name" value="ARGE_DAPE_CPG2_2"/>
    <property type="match status" value="1"/>
</dbReference>